<sequence>MPWIQGSRTGERGTIKISKQRLHTVLDQVRYPAVYACFI</sequence>
<evidence type="ECO:0000313" key="2">
    <source>
        <dbReference type="Proteomes" id="UP000011718"/>
    </source>
</evidence>
<accession>M1QM38</accession>
<dbReference type="HOGENOM" id="CLU_3302752_0_0_2"/>
<reference evidence="1 2" key="1">
    <citation type="journal article" date="2013" name="Genome Announc.">
        <title>Complete Genome of a Methanosarcina mazei Strain Isolated from Sediment Samples from an Amazonian Flooded Area.</title>
        <authorList>
            <person name="Assis das Gracas D."/>
            <person name="Thiago Juca Ramos R."/>
            <person name="Vieira Araujo A.C."/>
            <person name="Zahlouth R."/>
            <person name="Ribeiro Carneiro A."/>
            <person name="Souza Lopes T."/>
            <person name="Azevedo Barauna R."/>
            <person name="Azevedo V."/>
            <person name="Cruz Schneider M.P."/>
            <person name="Pellizari V.H."/>
            <person name="Silva A."/>
        </authorList>
    </citation>
    <scope>NUCLEOTIDE SEQUENCE [LARGE SCALE GENOMIC DNA]</scope>
    <source>
        <strain evidence="1 2">Tuc01</strain>
    </source>
</reference>
<dbReference type="KEGG" id="mmaz:MmTuc01_2812"/>
<dbReference type="Proteomes" id="UP000011718">
    <property type="component" value="Chromosome"/>
</dbReference>
<protein>
    <submittedName>
        <fullName evidence="1">Uncharacterized protein</fullName>
    </submittedName>
</protein>
<proteinExistence type="predicted"/>
<dbReference type="BioCyc" id="MMAZ1236903:G139K-2679-MONOMER"/>
<evidence type="ECO:0000313" key="1">
    <source>
        <dbReference type="EMBL" id="AGF98094.1"/>
    </source>
</evidence>
<name>M1QM38_METMZ</name>
<dbReference type="AlphaFoldDB" id="M1QM38"/>
<gene>
    <name evidence="1" type="ORF">MmTuc01_2812</name>
</gene>
<organism evidence="1 2">
    <name type="scientific">Methanosarcina mazei Tuc01</name>
    <dbReference type="NCBI Taxonomy" id="1236903"/>
    <lineage>
        <taxon>Archaea</taxon>
        <taxon>Methanobacteriati</taxon>
        <taxon>Methanobacteriota</taxon>
        <taxon>Stenosarchaea group</taxon>
        <taxon>Methanomicrobia</taxon>
        <taxon>Methanosarcinales</taxon>
        <taxon>Methanosarcinaceae</taxon>
        <taxon>Methanosarcina</taxon>
    </lineage>
</organism>
<dbReference type="EMBL" id="CP004144">
    <property type="protein sequence ID" value="AGF98094.1"/>
    <property type="molecule type" value="Genomic_DNA"/>
</dbReference>